<evidence type="ECO:0000256" key="3">
    <source>
        <dbReference type="ARBA" id="ARBA00023033"/>
    </source>
</evidence>
<comment type="caution">
    <text evidence="5">The sequence shown here is derived from an EMBL/GenBank/DDBJ whole genome shotgun (WGS) entry which is preliminary data.</text>
</comment>
<dbReference type="EMBL" id="JARJBC010000024">
    <property type="protein sequence ID" value="MDF3293238.1"/>
    <property type="molecule type" value="Genomic_DNA"/>
</dbReference>
<proteinExistence type="predicted"/>
<sequence>MSLLKREEWQHFVRDVDWTYSYADDDAVFPEWHSGTGMVPREAWAAWEEDYKVSYPEYVATQREKESAAYAVKAALQRSSNFDRLDEGWRSSTKMHFGGVALVEYAAVLGELKMARFGLNGSWRNMATFGALDELRHSQITTFFGHEFIKKDPQYDWTQKTFHQNNWVPVSLRNLFDNMMIAPNVVDLAIGLPFTFETGFTNLQFVALSADALEAGDVNFANMISSIQTDEARHSQQGGPTMEILVEHDPVRAQWVIDRNFWGSARAFAALTGPAMDYYTPLEHRKQSYREFMEEWIIDQFIHTIEDYGLKKPWFWDEFMRGLDTWHHGLHMGLWFWRPTLWWRPKAGVSKDEREWLREKYPNWEAVYGGKWDTLIDNVNADNVEATLPETLPWLCSMCNLPCCNAVQSRSGRWRVPDWSLTYDGRTYHFCTNACRQIWWKDRDNVNHQTLIERFLAGQIQPMDVGGILAYMGMTPDVMGDDPDYEAWTKDYVGRPATGLALTGKETSAS</sequence>
<dbReference type="InterPro" id="IPR012348">
    <property type="entry name" value="RNR-like"/>
</dbReference>
<evidence type="ECO:0000256" key="4">
    <source>
        <dbReference type="ARBA" id="ARBA00048941"/>
    </source>
</evidence>
<dbReference type="EC" id="1.14.13.227" evidence="1"/>
<evidence type="ECO:0000313" key="5">
    <source>
        <dbReference type="EMBL" id="MDF3293238.1"/>
    </source>
</evidence>
<evidence type="ECO:0000256" key="1">
    <source>
        <dbReference type="ARBA" id="ARBA00012710"/>
    </source>
</evidence>
<keyword evidence="2" id="KW-0560">Oxidoreductase</keyword>
<evidence type="ECO:0000256" key="2">
    <source>
        <dbReference type="ARBA" id="ARBA00023002"/>
    </source>
</evidence>
<accession>A0ABT5ZTT0</accession>
<dbReference type="RefSeq" id="WP_276096177.1">
    <property type="nucleotide sequence ID" value="NZ_JARJBC010000024.1"/>
</dbReference>
<dbReference type="SUPFAM" id="SSF47240">
    <property type="entry name" value="Ferritin-like"/>
    <property type="match status" value="1"/>
</dbReference>
<dbReference type="Proteomes" id="UP001216579">
    <property type="component" value="Unassembled WGS sequence"/>
</dbReference>
<keyword evidence="3 5" id="KW-0503">Monooxygenase</keyword>
<dbReference type="GO" id="GO:0004497">
    <property type="term" value="F:monooxygenase activity"/>
    <property type="evidence" value="ECO:0007669"/>
    <property type="project" value="UniProtKB-KW"/>
</dbReference>
<gene>
    <name evidence="5" type="ORF">P3G67_29300</name>
</gene>
<dbReference type="InterPro" id="IPR003430">
    <property type="entry name" value="Phenol_Hydrox"/>
</dbReference>
<reference evidence="5 6" key="1">
    <citation type="submission" date="2023-03" db="EMBL/GenBank/DDBJ databases">
        <title>Draft genome sequence of Streptomyces sp. RB6PN23 isolated from peat swamp forest in Thailand.</title>
        <authorList>
            <person name="Klaysubun C."/>
            <person name="Duangmal K."/>
        </authorList>
    </citation>
    <scope>NUCLEOTIDE SEQUENCE [LARGE SCALE GENOMIC DNA]</scope>
    <source>
        <strain evidence="5 6">RB6PN23</strain>
    </source>
</reference>
<name>A0ABT5ZTT0_9ACTN</name>
<dbReference type="InterPro" id="IPR009078">
    <property type="entry name" value="Ferritin-like_SF"/>
</dbReference>
<dbReference type="Gene3D" id="1.10.620.20">
    <property type="entry name" value="Ribonucleotide Reductase, subunit A"/>
    <property type="match status" value="1"/>
</dbReference>
<dbReference type="Pfam" id="PF02332">
    <property type="entry name" value="Phenol_Hydrox"/>
    <property type="match status" value="1"/>
</dbReference>
<protein>
    <recommendedName>
        <fullName evidence="1">propane 2-monooxygenase</fullName>
        <ecNumber evidence="1">1.14.13.227</ecNumber>
    </recommendedName>
</protein>
<comment type="catalytic activity">
    <reaction evidence="4">
        <text>propane + NADH + O2 + H(+) = propan-2-ol + NAD(+) + H2O</text>
        <dbReference type="Rhea" id="RHEA:49992"/>
        <dbReference type="ChEBI" id="CHEBI:15377"/>
        <dbReference type="ChEBI" id="CHEBI:15378"/>
        <dbReference type="ChEBI" id="CHEBI:15379"/>
        <dbReference type="ChEBI" id="CHEBI:17824"/>
        <dbReference type="ChEBI" id="CHEBI:32879"/>
        <dbReference type="ChEBI" id="CHEBI:57540"/>
        <dbReference type="ChEBI" id="CHEBI:57945"/>
        <dbReference type="EC" id="1.14.13.227"/>
    </reaction>
</comment>
<evidence type="ECO:0000313" key="6">
    <source>
        <dbReference type="Proteomes" id="UP001216579"/>
    </source>
</evidence>
<keyword evidence="6" id="KW-1185">Reference proteome</keyword>
<organism evidence="5 6">
    <name type="scientific">Streptomyces silvisoli</name>
    <dbReference type="NCBI Taxonomy" id="3034235"/>
    <lineage>
        <taxon>Bacteria</taxon>
        <taxon>Bacillati</taxon>
        <taxon>Actinomycetota</taxon>
        <taxon>Actinomycetes</taxon>
        <taxon>Kitasatosporales</taxon>
        <taxon>Streptomycetaceae</taxon>
        <taxon>Streptomyces</taxon>
    </lineage>
</organism>